<dbReference type="InterPro" id="IPR051603">
    <property type="entry name" value="Zinc-ADH_QOR/CCCR"/>
</dbReference>
<dbReference type="InterPro" id="IPR011032">
    <property type="entry name" value="GroES-like_sf"/>
</dbReference>
<dbReference type="RefSeq" id="WP_233727844.1">
    <property type="nucleotide sequence ID" value="NZ_JAJVCN010000002.1"/>
</dbReference>
<name>A0ABS8ZGE3_9PSEU</name>
<accession>A0ABS8ZGE3</accession>
<dbReference type="PANTHER" id="PTHR44154:SF1">
    <property type="entry name" value="QUINONE OXIDOREDUCTASE"/>
    <property type="match status" value="1"/>
</dbReference>
<dbReference type="Gene3D" id="3.90.180.10">
    <property type="entry name" value="Medium-chain alcohol dehydrogenases, catalytic domain"/>
    <property type="match status" value="1"/>
</dbReference>
<dbReference type="EMBL" id="JAJVCN010000002">
    <property type="protein sequence ID" value="MCE7006354.1"/>
    <property type="molecule type" value="Genomic_DNA"/>
</dbReference>
<sequence>MASMRAAGIQHRNGPVELLDLPEPRALSADEVLIEVAAAGVGNWDEIVRTGGWDTGSTPPMALGVEAAGTVRAAGDAVTSVAPGDEILTHPLPLRAQGTWAQHLIAPANVSWEAAAALPVPALTAEQVLAEALEVHDGQTLLVHGASGLTGGMIVQIAALRGLRVIATAGPASHSRVRALGAVEVLDYHDSDWPDQVLRLTGRKGVDVAANAARGGAAAALSTVADGGRLATITSDTPPAQRGVTMSEVYVRPDGDQLSVLATMVSQGRLAVNVAESYPLSAASTALARAVKGTSGSAVVVTTS</sequence>
<reference evidence="3 4" key="1">
    <citation type="submission" date="2021-12" db="EMBL/GenBank/DDBJ databases">
        <title>Genome sequence of Kibdelosporangium philippinense ATCC 49844.</title>
        <authorList>
            <person name="Fedorov E.A."/>
            <person name="Omeragic M."/>
            <person name="Shalygina K.F."/>
            <person name="Maclea K.S."/>
        </authorList>
    </citation>
    <scope>NUCLEOTIDE SEQUENCE [LARGE SCALE GENOMIC DNA]</scope>
    <source>
        <strain evidence="3 4">ATCC 49844</strain>
    </source>
</reference>
<dbReference type="Gene3D" id="3.40.50.720">
    <property type="entry name" value="NAD(P)-binding Rossmann-like Domain"/>
    <property type="match status" value="1"/>
</dbReference>
<dbReference type="InterPro" id="IPR013154">
    <property type="entry name" value="ADH-like_N"/>
</dbReference>
<evidence type="ECO:0000259" key="2">
    <source>
        <dbReference type="SMART" id="SM00829"/>
    </source>
</evidence>
<feature type="domain" description="Enoyl reductase (ER)" evidence="2">
    <location>
        <begin position="14"/>
        <end position="300"/>
    </location>
</feature>
<proteinExistence type="predicted"/>
<dbReference type="CDD" id="cd05289">
    <property type="entry name" value="MDR_like_2"/>
    <property type="match status" value="1"/>
</dbReference>
<evidence type="ECO:0000313" key="4">
    <source>
        <dbReference type="Proteomes" id="UP001521150"/>
    </source>
</evidence>
<keyword evidence="1" id="KW-0521">NADP</keyword>
<comment type="caution">
    <text evidence="3">The sequence shown here is derived from an EMBL/GenBank/DDBJ whole genome shotgun (WGS) entry which is preliminary data.</text>
</comment>
<dbReference type="InterPro" id="IPR020843">
    <property type="entry name" value="ER"/>
</dbReference>
<dbReference type="Pfam" id="PF13602">
    <property type="entry name" value="ADH_zinc_N_2"/>
    <property type="match status" value="1"/>
</dbReference>
<dbReference type="InterPro" id="IPR036291">
    <property type="entry name" value="NAD(P)-bd_dom_sf"/>
</dbReference>
<protein>
    <submittedName>
        <fullName evidence="3">NADP-dependent oxidoreductase</fullName>
    </submittedName>
</protein>
<dbReference type="Proteomes" id="UP001521150">
    <property type="component" value="Unassembled WGS sequence"/>
</dbReference>
<dbReference type="SMART" id="SM00829">
    <property type="entry name" value="PKS_ER"/>
    <property type="match status" value="1"/>
</dbReference>
<dbReference type="SUPFAM" id="SSF50129">
    <property type="entry name" value="GroES-like"/>
    <property type="match status" value="1"/>
</dbReference>
<evidence type="ECO:0000313" key="3">
    <source>
        <dbReference type="EMBL" id="MCE7006354.1"/>
    </source>
</evidence>
<organism evidence="3 4">
    <name type="scientific">Kibdelosporangium philippinense</name>
    <dbReference type="NCBI Taxonomy" id="211113"/>
    <lineage>
        <taxon>Bacteria</taxon>
        <taxon>Bacillati</taxon>
        <taxon>Actinomycetota</taxon>
        <taxon>Actinomycetes</taxon>
        <taxon>Pseudonocardiales</taxon>
        <taxon>Pseudonocardiaceae</taxon>
        <taxon>Kibdelosporangium</taxon>
    </lineage>
</organism>
<dbReference type="PANTHER" id="PTHR44154">
    <property type="entry name" value="QUINONE OXIDOREDUCTASE"/>
    <property type="match status" value="1"/>
</dbReference>
<evidence type="ECO:0000256" key="1">
    <source>
        <dbReference type="ARBA" id="ARBA00022857"/>
    </source>
</evidence>
<dbReference type="SUPFAM" id="SSF51735">
    <property type="entry name" value="NAD(P)-binding Rossmann-fold domains"/>
    <property type="match status" value="1"/>
</dbReference>
<dbReference type="Pfam" id="PF08240">
    <property type="entry name" value="ADH_N"/>
    <property type="match status" value="1"/>
</dbReference>
<keyword evidence="4" id="KW-1185">Reference proteome</keyword>
<gene>
    <name evidence="3" type="ORF">LWC34_26480</name>
</gene>